<protein>
    <submittedName>
        <fullName evidence="1">Uncharacterized protein</fullName>
    </submittedName>
</protein>
<sequence>MCHPLKTVLVVGIGQFCEVTILLFSGSEDVLHKFGVTVVGDQLTTVRLEEAKNLCALATTPNKRFEDLHPFVIELLHTKQDFLED</sequence>
<keyword evidence="2" id="KW-1185">Reference proteome</keyword>
<reference evidence="1" key="1">
    <citation type="journal article" date="2019" name="bioRxiv">
        <title>The Genome of the Zebra Mussel, Dreissena polymorpha: A Resource for Invasive Species Research.</title>
        <authorList>
            <person name="McCartney M.A."/>
            <person name="Auch B."/>
            <person name="Kono T."/>
            <person name="Mallez S."/>
            <person name="Zhang Y."/>
            <person name="Obille A."/>
            <person name="Becker A."/>
            <person name="Abrahante J.E."/>
            <person name="Garbe J."/>
            <person name="Badalamenti J.P."/>
            <person name="Herman A."/>
            <person name="Mangelson H."/>
            <person name="Liachko I."/>
            <person name="Sullivan S."/>
            <person name="Sone E.D."/>
            <person name="Koren S."/>
            <person name="Silverstein K.A.T."/>
            <person name="Beckman K.B."/>
            <person name="Gohl D.M."/>
        </authorList>
    </citation>
    <scope>NUCLEOTIDE SEQUENCE</scope>
    <source>
        <strain evidence="1">Duluth1</strain>
        <tissue evidence="1">Whole animal</tissue>
    </source>
</reference>
<proteinExistence type="predicted"/>
<reference evidence="1" key="2">
    <citation type="submission" date="2020-11" db="EMBL/GenBank/DDBJ databases">
        <authorList>
            <person name="McCartney M.A."/>
            <person name="Auch B."/>
            <person name="Kono T."/>
            <person name="Mallez S."/>
            <person name="Becker A."/>
            <person name="Gohl D.M."/>
            <person name="Silverstein K.A.T."/>
            <person name="Koren S."/>
            <person name="Bechman K.B."/>
            <person name="Herman A."/>
            <person name="Abrahante J.E."/>
            <person name="Garbe J."/>
        </authorList>
    </citation>
    <scope>NUCLEOTIDE SEQUENCE</scope>
    <source>
        <strain evidence="1">Duluth1</strain>
        <tissue evidence="1">Whole animal</tissue>
    </source>
</reference>
<evidence type="ECO:0000313" key="2">
    <source>
        <dbReference type="Proteomes" id="UP000828390"/>
    </source>
</evidence>
<dbReference type="EMBL" id="JAIWYP010000007">
    <property type="protein sequence ID" value="KAH3803124.1"/>
    <property type="molecule type" value="Genomic_DNA"/>
</dbReference>
<comment type="caution">
    <text evidence="1">The sequence shown here is derived from an EMBL/GenBank/DDBJ whole genome shotgun (WGS) entry which is preliminary data.</text>
</comment>
<dbReference type="AlphaFoldDB" id="A0A9D4FPN3"/>
<evidence type="ECO:0000313" key="1">
    <source>
        <dbReference type="EMBL" id="KAH3803124.1"/>
    </source>
</evidence>
<organism evidence="1 2">
    <name type="scientific">Dreissena polymorpha</name>
    <name type="common">Zebra mussel</name>
    <name type="synonym">Mytilus polymorpha</name>
    <dbReference type="NCBI Taxonomy" id="45954"/>
    <lineage>
        <taxon>Eukaryota</taxon>
        <taxon>Metazoa</taxon>
        <taxon>Spiralia</taxon>
        <taxon>Lophotrochozoa</taxon>
        <taxon>Mollusca</taxon>
        <taxon>Bivalvia</taxon>
        <taxon>Autobranchia</taxon>
        <taxon>Heteroconchia</taxon>
        <taxon>Euheterodonta</taxon>
        <taxon>Imparidentia</taxon>
        <taxon>Neoheterodontei</taxon>
        <taxon>Myida</taxon>
        <taxon>Dreissenoidea</taxon>
        <taxon>Dreissenidae</taxon>
        <taxon>Dreissena</taxon>
    </lineage>
</organism>
<accession>A0A9D4FPN3</accession>
<gene>
    <name evidence="1" type="ORF">DPMN_156826</name>
</gene>
<name>A0A9D4FPN3_DREPO</name>
<dbReference type="Proteomes" id="UP000828390">
    <property type="component" value="Unassembled WGS sequence"/>
</dbReference>